<protein>
    <submittedName>
        <fullName evidence="2">Uncharacterized protein</fullName>
    </submittedName>
</protein>
<sequence>MSAHGVRARHGGTAKIAARVPPFPARPRETPTWDGTMPHLIATGEQVIASCDHPL</sequence>
<evidence type="ECO:0000313" key="2">
    <source>
        <dbReference type="EMBL" id="OAG71474.1"/>
    </source>
</evidence>
<accession>A0A177FWZ9</accession>
<feature type="region of interest" description="Disordered" evidence="1">
    <location>
        <begin position="1"/>
        <end position="36"/>
    </location>
</feature>
<organism evidence="2 3">
    <name type="scientific">Acetobacter malorum</name>
    <dbReference type="NCBI Taxonomy" id="178901"/>
    <lineage>
        <taxon>Bacteria</taxon>
        <taxon>Pseudomonadati</taxon>
        <taxon>Pseudomonadota</taxon>
        <taxon>Alphaproteobacteria</taxon>
        <taxon>Acetobacterales</taxon>
        <taxon>Acetobacteraceae</taxon>
        <taxon>Acetobacter</taxon>
    </lineage>
</organism>
<comment type="caution">
    <text evidence="2">The sequence shown here is derived from an EMBL/GenBank/DDBJ whole genome shotgun (WGS) entry which is preliminary data.</text>
</comment>
<dbReference type="AlphaFoldDB" id="A0A177FWZ9"/>
<dbReference type="EMBL" id="LVHD01000328">
    <property type="protein sequence ID" value="OAG71474.1"/>
    <property type="molecule type" value="Genomic_DNA"/>
</dbReference>
<proteinExistence type="predicted"/>
<evidence type="ECO:0000256" key="1">
    <source>
        <dbReference type="SAM" id="MobiDB-lite"/>
    </source>
</evidence>
<evidence type="ECO:0000313" key="3">
    <source>
        <dbReference type="Proteomes" id="UP000077349"/>
    </source>
</evidence>
<dbReference type="PATRIC" id="fig|178901.16.peg.4533"/>
<reference evidence="2 3" key="1">
    <citation type="submission" date="2016-03" db="EMBL/GenBank/DDBJ databases">
        <title>Draft genome sequence of Acetobacter malorum CECT 7742, a strain isolated from strawberry vinegar.</title>
        <authorList>
            <person name="Sainz F."/>
            <person name="Mas A."/>
            <person name="Torija M.J."/>
        </authorList>
    </citation>
    <scope>NUCLEOTIDE SEQUENCE [LARGE SCALE GENOMIC DNA]</scope>
    <source>
        <strain evidence="2 3">CECT 7742</strain>
    </source>
</reference>
<dbReference type="Proteomes" id="UP000077349">
    <property type="component" value="Unassembled WGS sequence"/>
</dbReference>
<name>A0A177FWZ9_9PROT</name>
<gene>
    <name evidence="2" type="ORF">Amal_04130</name>
</gene>
<feature type="compositionally biased region" description="Basic residues" evidence="1">
    <location>
        <begin position="1"/>
        <end position="12"/>
    </location>
</feature>